<dbReference type="InterPro" id="IPR019734">
    <property type="entry name" value="TPR_rpt"/>
</dbReference>
<dbReference type="Gene3D" id="1.25.40.10">
    <property type="entry name" value="Tetratricopeptide repeat domain"/>
    <property type="match status" value="2"/>
</dbReference>
<dbReference type="SMART" id="SM00028">
    <property type="entry name" value="TPR"/>
    <property type="match status" value="4"/>
</dbReference>
<dbReference type="OrthoDB" id="1219611at2"/>
<dbReference type="EMBL" id="MPOG01000004">
    <property type="protein sequence ID" value="OOH97391.1"/>
    <property type="molecule type" value="Genomic_DNA"/>
</dbReference>
<organism evidence="2 3">
    <name type="scientific">Elizabethkingia meningoseptica</name>
    <name type="common">Chryseobacterium meningosepticum</name>
    <dbReference type="NCBI Taxonomy" id="238"/>
    <lineage>
        <taxon>Bacteria</taxon>
        <taxon>Pseudomonadati</taxon>
        <taxon>Bacteroidota</taxon>
        <taxon>Flavobacteriia</taxon>
        <taxon>Flavobacteriales</taxon>
        <taxon>Weeksellaceae</taxon>
        <taxon>Elizabethkingia</taxon>
    </lineage>
</organism>
<proteinExistence type="predicted"/>
<feature type="signal peptide" evidence="1">
    <location>
        <begin position="1"/>
        <end position="25"/>
    </location>
</feature>
<dbReference type="STRING" id="238.BBD35_10810"/>
<gene>
    <name evidence="2" type="ORF">BMF97_03490</name>
</gene>
<comment type="caution">
    <text evidence="2">The sequence shown here is derived from an EMBL/GenBank/DDBJ whole genome shotgun (WGS) entry which is preliminary data.</text>
</comment>
<evidence type="ECO:0000313" key="3">
    <source>
        <dbReference type="Proteomes" id="UP000188947"/>
    </source>
</evidence>
<evidence type="ECO:0000256" key="1">
    <source>
        <dbReference type="SAM" id="SignalP"/>
    </source>
</evidence>
<accession>A0A1T3FG81</accession>
<dbReference type="SUPFAM" id="SSF48452">
    <property type="entry name" value="TPR-like"/>
    <property type="match status" value="1"/>
</dbReference>
<protein>
    <submittedName>
        <fullName evidence="2">Uncharacterized protein</fullName>
    </submittedName>
</protein>
<dbReference type="AlphaFoldDB" id="A0A1T3FG81"/>
<reference evidence="2 3" key="1">
    <citation type="submission" date="2016-11" db="EMBL/GenBank/DDBJ databases">
        <title>Genome sequence and comparative genomic analysis of clinical strain Elizabethkingia meningoseptica 61421 PRCM.</title>
        <authorList>
            <person name="Wang M."/>
            <person name="Hu S."/>
            <person name="Cao L."/>
            <person name="Jiang T."/>
            <person name="Zhou Y."/>
            <person name="Ming D."/>
        </authorList>
    </citation>
    <scope>NUCLEOTIDE SEQUENCE [LARGE SCALE GENOMIC DNA]</scope>
    <source>
        <strain evidence="2 3">61421 PRCM</strain>
    </source>
</reference>
<dbReference type="InterPro" id="IPR011990">
    <property type="entry name" value="TPR-like_helical_dom_sf"/>
</dbReference>
<name>A0A1T3FG81_ELIME</name>
<sequence>MMKLQPNIKYIFLMLFSLGSFWGTAQSTASEQQDEAYHLYENKKYADAVKIYETLLKTDYKNTYLLCMCGTSYFNLGKYEKAKEKYSLAILYCPPDDKKNRALYYSNLSACYSNLNNTGKAYENAIKAYHMDNERLWNAASMAQNAGKYEESLNLMNKAAETTKLNIAYQTLYGRCYYNTKQYKEAVKSYQHFFDHYNPDDDFVTLDIAAERQTFLFASLYVLGSETNPAKIDAGIAGVQKIMKASGEDSSRKEMVQSFTQAENICSMYSLSPETCTKIFHALVQKTSQEEELKFTYYALQDYKTAYSLSENVRKTNEDREVKMIRYWSALHLFITDYFQNGQKADTQKLDQLVSLFTDLFEKNKTYSDQEFTEQSGAYLPVLRTFNIFNMYFKKKEQIKAVPFLIRIMEKVPNERAKAGIMEILNAGFIEN</sequence>
<dbReference type="eggNOG" id="ENOG5033PVG">
    <property type="taxonomic scope" value="Bacteria"/>
</dbReference>
<dbReference type="RefSeq" id="WP_070904392.1">
    <property type="nucleotide sequence ID" value="NZ_CP016378.1"/>
</dbReference>
<dbReference type="Proteomes" id="UP000188947">
    <property type="component" value="Unassembled WGS sequence"/>
</dbReference>
<keyword evidence="1" id="KW-0732">Signal</keyword>
<evidence type="ECO:0000313" key="2">
    <source>
        <dbReference type="EMBL" id="OOH97391.1"/>
    </source>
</evidence>
<keyword evidence="3" id="KW-1185">Reference proteome</keyword>
<feature type="chain" id="PRO_5030034631" evidence="1">
    <location>
        <begin position="26"/>
        <end position="432"/>
    </location>
</feature>